<evidence type="ECO:0000313" key="2">
    <source>
        <dbReference type="Proteomes" id="UP000029273"/>
    </source>
</evidence>
<dbReference type="EMBL" id="JQSG02000006">
    <property type="protein sequence ID" value="OBS07925.1"/>
    <property type="molecule type" value="Genomic_DNA"/>
</dbReference>
<name>A0A1A6C041_9GAMM</name>
<sequence>MTSSINKRDLLAALLLPPPEGELGWRARDLGALLDREPHQVSLALQELKQHRVVQIRGVYSAPAEHRTEWLKSLDKAMRPTPEDMTRMAQRRQDIANLRQEVPRAESKTLMPMILGLWSASDVTPMNRNEILEKLRERHGHEFLIGAHPVSQMLHVLVREGRILSTGSGKATRYWPATQRDLFSIASGKAASDPVARGLAEQVDLRLGEPDEISSRRLGRLVSTGARCAVDQQGRITHVWLSV</sequence>
<gene>
    <name evidence="1" type="ORF">Thpro_022175</name>
</gene>
<evidence type="ECO:0000313" key="1">
    <source>
        <dbReference type="EMBL" id="OBS07925.1"/>
    </source>
</evidence>
<comment type="caution">
    <text evidence="1">The sequence shown here is derived from an EMBL/GenBank/DDBJ whole genome shotgun (WGS) entry which is preliminary data.</text>
</comment>
<protein>
    <submittedName>
        <fullName evidence="1">Uncharacterized protein</fullName>
    </submittedName>
</protein>
<reference evidence="1 2" key="1">
    <citation type="journal article" date="2014" name="Genome Announc.">
        <title>Draft Genome Sequence of the Iron-Oxidizing, Acidophilic, and Halotolerant 'Thiobacillus prosperus' Type Strain DSM 5130.</title>
        <authorList>
            <person name="Ossandon F.J."/>
            <person name="Cardenas J.P."/>
            <person name="Corbett M."/>
            <person name="Quatrini R."/>
            <person name="Holmes D.S."/>
            <person name="Watkin E."/>
        </authorList>
    </citation>
    <scope>NUCLEOTIDE SEQUENCE [LARGE SCALE GENOMIC DNA]</scope>
    <source>
        <strain evidence="1 2">DSM 5130</strain>
    </source>
</reference>
<proteinExistence type="predicted"/>
<organism evidence="1 2">
    <name type="scientific">Acidihalobacter prosperus</name>
    <dbReference type="NCBI Taxonomy" id="160660"/>
    <lineage>
        <taxon>Bacteria</taxon>
        <taxon>Pseudomonadati</taxon>
        <taxon>Pseudomonadota</taxon>
        <taxon>Gammaproteobacteria</taxon>
        <taxon>Chromatiales</taxon>
        <taxon>Ectothiorhodospiraceae</taxon>
        <taxon>Acidihalobacter</taxon>
    </lineage>
</organism>
<dbReference type="Proteomes" id="UP000029273">
    <property type="component" value="Unassembled WGS sequence"/>
</dbReference>
<accession>A0A1A6C041</accession>
<keyword evidence="2" id="KW-1185">Reference proteome</keyword>
<dbReference type="AlphaFoldDB" id="A0A1A6C041"/>